<dbReference type="Pfam" id="PF02348">
    <property type="entry name" value="CTP_transf_3"/>
    <property type="match status" value="1"/>
</dbReference>
<dbReference type="GO" id="GO:0008781">
    <property type="term" value="F:N-acylneuraminate cytidylyltransferase activity"/>
    <property type="evidence" value="ECO:0007669"/>
    <property type="project" value="TreeGrafter"/>
</dbReference>
<proteinExistence type="predicted"/>
<dbReference type="AlphaFoldDB" id="A0A1V5SBE6"/>
<protein>
    <submittedName>
        <fullName evidence="1">CMP-N,N'-diacetyllegionaminic acid synthase</fullName>
        <ecNumber evidence="1">2.7.7.82</ecNumber>
    </submittedName>
</protein>
<dbReference type="Gene3D" id="3.90.550.10">
    <property type="entry name" value="Spore Coat Polysaccharide Biosynthesis Protein SpsA, Chain A"/>
    <property type="match status" value="1"/>
</dbReference>
<organism evidence="1">
    <name type="scientific">candidate division WS2 bacterium ADurb.Bin280</name>
    <dbReference type="NCBI Taxonomy" id="1852829"/>
    <lineage>
        <taxon>Bacteria</taxon>
        <taxon>candidate division WS2</taxon>
    </lineage>
</organism>
<gene>
    <name evidence="1" type="primary">neuA</name>
    <name evidence="1" type="ORF">BWY43_00803</name>
</gene>
<comment type="caution">
    <text evidence="1">The sequence shown here is derived from an EMBL/GenBank/DDBJ whole genome shotgun (WGS) entry which is preliminary data.</text>
</comment>
<dbReference type="InterPro" id="IPR050793">
    <property type="entry name" value="CMP-NeuNAc_synthase"/>
</dbReference>
<dbReference type="InterPro" id="IPR003329">
    <property type="entry name" value="Cytidylyl_trans"/>
</dbReference>
<name>A0A1V5SBE6_9BACT</name>
<dbReference type="Proteomes" id="UP000485367">
    <property type="component" value="Unassembled WGS sequence"/>
</dbReference>
<dbReference type="PANTHER" id="PTHR21485:SF6">
    <property type="entry name" value="N-ACYLNEURAMINATE CYTIDYLYLTRANSFERASE-RELATED"/>
    <property type="match status" value="1"/>
</dbReference>
<dbReference type="EMBL" id="MWBO01000062">
    <property type="protein sequence ID" value="OQA51825.1"/>
    <property type="molecule type" value="Genomic_DNA"/>
</dbReference>
<dbReference type="InterPro" id="IPR029044">
    <property type="entry name" value="Nucleotide-diphossugar_trans"/>
</dbReference>
<dbReference type="EC" id="2.7.7.82" evidence="1"/>
<dbReference type="PANTHER" id="PTHR21485">
    <property type="entry name" value="HAD SUPERFAMILY MEMBERS CMAS AND KDSC"/>
    <property type="match status" value="1"/>
</dbReference>
<accession>A0A1V5SBE6</accession>
<dbReference type="SUPFAM" id="SSF53448">
    <property type="entry name" value="Nucleotide-diphospho-sugar transferases"/>
    <property type="match status" value="1"/>
</dbReference>
<sequence length="234" mass="26406">MKVLAIIPARSGSKSVKDKNIAEVGGSPLLALAVRPAVALKKKGLIDRVIISTDSQKYADIAIANGAEAPFLRPEEISGDNSKSIDLILHAIDYYKKLDQIFDAVLLLQPTSPFRTEADLEKAIKILAEKEGESLISCYLEEYINPLVMYRKQPDNFLQPLNKLHNKGVRRQEHGGIYVRNGAIYLTRTQYLEKTKQIISDKPLLLEMKKIYSVNVDGPEDLELARRVYENWNR</sequence>
<keyword evidence="1" id="KW-0548">Nucleotidyltransferase</keyword>
<dbReference type="CDD" id="cd02513">
    <property type="entry name" value="CMP-NeuAc_Synthase"/>
    <property type="match status" value="1"/>
</dbReference>
<reference evidence="1" key="1">
    <citation type="submission" date="2017-02" db="EMBL/GenBank/DDBJ databases">
        <title>Delving into the versatile metabolic prowess of the omnipresent phylum Bacteroidetes.</title>
        <authorList>
            <person name="Nobu M.K."/>
            <person name="Mei R."/>
            <person name="Narihiro T."/>
            <person name="Kuroda K."/>
            <person name="Liu W.-T."/>
        </authorList>
    </citation>
    <scope>NUCLEOTIDE SEQUENCE</scope>
    <source>
        <strain evidence="1">ADurb.Bin280</strain>
    </source>
</reference>
<evidence type="ECO:0000313" key="1">
    <source>
        <dbReference type="EMBL" id="OQA51825.1"/>
    </source>
</evidence>
<keyword evidence="1" id="KW-0808">Transferase</keyword>